<dbReference type="SUPFAM" id="SSF88723">
    <property type="entry name" value="PIN domain-like"/>
    <property type="match status" value="1"/>
</dbReference>
<keyword evidence="8" id="KW-0800">Toxin</keyword>
<dbReference type="GO" id="GO:0016787">
    <property type="term" value="F:hydrolase activity"/>
    <property type="evidence" value="ECO:0007669"/>
    <property type="project" value="UniProtKB-KW"/>
</dbReference>
<feature type="binding site" evidence="8">
    <location>
        <position position="94"/>
    </location>
    <ligand>
        <name>Mg(2+)</name>
        <dbReference type="ChEBI" id="CHEBI:18420"/>
    </ligand>
</feature>
<comment type="cofactor">
    <cofactor evidence="1 8">
        <name>Mg(2+)</name>
        <dbReference type="ChEBI" id="CHEBI:18420"/>
    </cofactor>
</comment>
<evidence type="ECO:0000313" key="11">
    <source>
        <dbReference type="Proteomes" id="UP000050360"/>
    </source>
</evidence>
<dbReference type="InterPro" id="IPR050556">
    <property type="entry name" value="Type_II_TA_system_RNase"/>
</dbReference>
<keyword evidence="6 8" id="KW-0460">Magnesium</keyword>
<reference evidence="10 11" key="1">
    <citation type="submission" date="2015-09" db="EMBL/GenBank/DDBJ databases">
        <title>A metagenomics-based metabolic model of nitrate-dependent anaerobic oxidation of methane by Methanoperedens-like archaea.</title>
        <authorList>
            <person name="Arshad A."/>
            <person name="Speth D.R."/>
            <person name="De Graaf R.M."/>
            <person name="Op Den Camp H.J."/>
            <person name="Jetten M.S."/>
            <person name="Welte C.U."/>
        </authorList>
    </citation>
    <scope>NUCLEOTIDE SEQUENCE [LARGE SCALE GENOMIC DNA]</scope>
</reference>
<dbReference type="GO" id="GO:0004519">
    <property type="term" value="F:endonuclease activity"/>
    <property type="evidence" value="ECO:0007669"/>
    <property type="project" value="UniProtKB-KW"/>
</dbReference>
<keyword evidence="5 8" id="KW-0378">Hydrolase</keyword>
<dbReference type="InterPro" id="IPR002716">
    <property type="entry name" value="PIN_dom"/>
</dbReference>
<dbReference type="GO" id="GO:0090729">
    <property type="term" value="F:toxin activity"/>
    <property type="evidence" value="ECO:0007669"/>
    <property type="project" value="UniProtKB-KW"/>
</dbReference>
<evidence type="ECO:0000256" key="6">
    <source>
        <dbReference type="ARBA" id="ARBA00022842"/>
    </source>
</evidence>
<name>A0A0P7ZF53_9EURY</name>
<gene>
    <name evidence="10" type="primary">vapC_6</name>
    <name evidence="8" type="synonym">vapC</name>
    <name evidence="10" type="ORF">MPEBLZ_02069</name>
</gene>
<dbReference type="InterPro" id="IPR022907">
    <property type="entry name" value="VapC_family"/>
</dbReference>
<evidence type="ECO:0000256" key="2">
    <source>
        <dbReference type="ARBA" id="ARBA00022649"/>
    </source>
</evidence>
<sequence>MTVLDTNFLIDVLRDKGNPEAILDTIEHPKTTTINVFELYFGAERSVKKKESISNIDSLIKSMEILEFDMPAAVKAANIHAKLKNSGRTLEIEDLFIAGIVLANNEELLTRDDHFNRIPGLRCRSW</sequence>
<keyword evidence="10" id="KW-0255">Endonuclease</keyword>
<dbReference type="GO" id="GO:0004540">
    <property type="term" value="F:RNA nuclease activity"/>
    <property type="evidence" value="ECO:0007669"/>
    <property type="project" value="InterPro"/>
</dbReference>
<evidence type="ECO:0000256" key="3">
    <source>
        <dbReference type="ARBA" id="ARBA00022722"/>
    </source>
</evidence>
<keyword evidence="3 8" id="KW-0540">Nuclease</keyword>
<dbReference type="HAMAP" id="MF_00265">
    <property type="entry name" value="VapC_Nob1"/>
    <property type="match status" value="1"/>
</dbReference>
<feature type="domain" description="PIN" evidence="9">
    <location>
        <begin position="3"/>
        <end position="120"/>
    </location>
</feature>
<dbReference type="PANTHER" id="PTHR33653">
    <property type="entry name" value="RIBONUCLEASE VAPC2"/>
    <property type="match status" value="1"/>
</dbReference>
<dbReference type="Gene3D" id="3.40.50.1010">
    <property type="entry name" value="5'-nuclease"/>
    <property type="match status" value="1"/>
</dbReference>
<dbReference type="InterPro" id="IPR029060">
    <property type="entry name" value="PIN-like_dom_sf"/>
</dbReference>
<feature type="binding site" evidence="8">
    <location>
        <position position="5"/>
    </location>
    <ligand>
        <name>Mg(2+)</name>
        <dbReference type="ChEBI" id="CHEBI:18420"/>
    </ligand>
</feature>
<dbReference type="Pfam" id="PF01850">
    <property type="entry name" value="PIN"/>
    <property type="match status" value="1"/>
</dbReference>
<evidence type="ECO:0000256" key="4">
    <source>
        <dbReference type="ARBA" id="ARBA00022723"/>
    </source>
</evidence>
<keyword evidence="4 8" id="KW-0479">Metal-binding</keyword>
<evidence type="ECO:0000313" key="10">
    <source>
        <dbReference type="EMBL" id="KPQ43376.1"/>
    </source>
</evidence>
<comment type="caution">
    <text evidence="10">The sequence shown here is derived from an EMBL/GenBank/DDBJ whole genome shotgun (WGS) entry which is preliminary data.</text>
</comment>
<protein>
    <recommendedName>
        <fullName evidence="8">Ribonuclease VapC</fullName>
        <shortName evidence="8">RNase VapC</shortName>
        <ecNumber evidence="8">3.1.-.-</ecNumber>
    </recommendedName>
    <alternativeName>
        <fullName evidence="8">Putative toxin VapC</fullName>
    </alternativeName>
</protein>
<dbReference type="AlphaFoldDB" id="A0A0P7ZF53"/>
<evidence type="ECO:0000256" key="1">
    <source>
        <dbReference type="ARBA" id="ARBA00001946"/>
    </source>
</evidence>
<dbReference type="EC" id="3.1.-.-" evidence="8"/>
<dbReference type="Proteomes" id="UP000050360">
    <property type="component" value="Unassembled WGS sequence"/>
</dbReference>
<evidence type="ECO:0000259" key="9">
    <source>
        <dbReference type="Pfam" id="PF01850"/>
    </source>
</evidence>
<keyword evidence="2 8" id="KW-1277">Toxin-antitoxin system</keyword>
<dbReference type="GO" id="GO:0000287">
    <property type="term" value="F:magnesium ion binding"/>
    <property type="evidence" value="ECO:0007669"/>
    <property type="project" value="UniProtKB-UniRule"/>
</dbReference>
<dbReference type="CDD" id="cd09881">
    <property type="entry name" value="PIN_VapC4-5_FitB-like"/>
    <property type="match status" value="1"/>
</dbReference>
<evidence type="ECO:0000256" key="7">
    <source>
        <dbReference type="ARBA" id="ARBA00038093"/>
    </source>
</evidence>
<evidence type="ECO:0000256" key="5">
    <source>
        <dbReference type="ARBA" id="ARBA00022801"/>
    </source>
</evidence>
<evidence type="ECO:0000256" key="8">
    <source>
        <dbReference type="HAMAP-Rule" id="MF_00265"/>
    </source>
</evidence>
<comment type="similarity">
    <text evidence="7 8">Belongs to the PINc/VapC protein family.</text>
</comment>
<accession>A0A0P7ZF53</accession>
<organism evidence="10 11">
    <name type="scientific">Candidatus Methanoperedens nitratireducens</name>
    <dbReference type="NCBI Taxonomy" id="1392998"/>
    <lineage>
        <taxon>Archaea</taxon>
        <taxon>Methanobacteriati</taxon>
        <taxon>Methanobacteriota</taxon>
        <taxon>Stenosarchaea group</taxon>
        <taxon>Methanomicrobia</taxon>
        <taxon>Methanosarcinales</taxon>
        <taxon>ANME-2 cluster</taxon>
        <taxon>Candidatus Methanoperedentaceae</taxon>
        <taxon>Candidatus Methanoperedens</taxon>
    </lineage>
</organism>
<dbReference type="PANTHER" id="PTHR33653:SF1">
    <property type="entry name" value="RIBONUCLEASE VAPC2"/>
    <property type="match status" value="1"/>
</dbReference>
<proteinExistence type="inferred from homology"/>
<dbReference type="EMBL" id="LKCM01000153">
    <property type="protein sequence ID" value="KPQ43376.1"/>
    <property type="molecule type" value="Genomic_DNA"/>
</dbReference>
<comment type="function">
    <text evidence="8">Toxic component of a toxin-antitoxin (TA) system. An RNase.</text>
</comment>